<sequence length="133" mass="14121">MNCNILPTITLTPTAGSFPFAPKRLFLSQNIKVSLEAQTSKQASSDNGIFPSGSGSLSVPHAEVWIQGKHVIIRDRGSSHGTRVNGIIIDNQTLLQDGDVITLGAQLSRSSGQRHASEVHLKPIEAAITIVGV</sequence>
<dbReference type="InterPro" id="IPR000253">
    <property type="entry name" value="FHA_dom"/>
</dbReference>
<keyword evidence="3" id="KW-1185">Reference proteome</keyword>
<evidence type="ECO:0000313" key="3">
    <source>
        <dbReference type="Proteomes" id="UP000053989"/>
    </source>
</evidence>
<dbReference type="STRING" id="1036808.A0A0C3AGX3"/>
<accession>A0A0C3AGX3</accession>
<name>A0A0C3AGX3_9AGAM</name>
<dbReference type="SUPFAM" id="SSF49879">
    <property type="entry name" value="SMAD/FHA domain"/>
    <property type="match status" value="1"/>
</dbReference>
<feature type="domain" description="FHA" evidence="1">
    <location>
        <begin position="37"/>
        <end position="89"/>
    </location>
</feature>
<dbReference type="Gene3D" id="2.60.200.20">
    <property type="match status" value="1"/>
</dbReference>
<reference evidence="2 3" key="1">
    <citation type="submission" date="2014-04" db="EMBL/GenBank/DDBJ databases">
        <authorList>
            <consortium name="DOE Joint Genome Institute"/>
            <person name="Kuo A."/>
            <person name="Kohler A."/>
            <person name="Nagy L.G."/>
            <person name="Floudas D."/>
            <person name="Copeland A."/>
            <person name="Barry K.W."/>
            <person name="Cichocki N."/>
            <person name="Veneault-Fourrey C."/>
            <person name="LaButti K."/>
            <person name="Lindquist E.A."/>
            <person name="Lipzen A."/>
            <person name="Lundell T."/>
            <person name="Morin E."/>
            <person name="Murat C."/>
            <person name="Sun H."/>
            <person name="Tunlid A."/>
            <person name="Henrissat B."/>
            <person name="Grigoriev I.V."/>
            <person name="Hibbett D.S."/>
            <person name="Martin F."/>
            <person name="Nordberg H.P."/>
            <person name="Cantor M.N."/>
            <person name="Hua S.X."/>
        </authorList>
    </citation>
    <scope>NUCLEOTIDE SEQUENCE [LARGE SCALE GENOMIC DNA]</scope>
    <source>
        <strain evidence="2 3">Foug A</strain>
    </source>
</reference>
<organism evidence="2 3">
    <name type="scientific">Scleroderma citrinum Foug A</name>
    <dbReference type="NCBI Taxonomy" id="1036808"/>
    <lineage>
        <taxon>Eukaryota</taxon>
        <taxon>Fungi</taxon>
        <taxon>Dikarya</taxon>
        <taxon>Basidiomycota</taxon>
        <taxon>Agaricomycotina</taxon>
        <taxon>Agaricomycetes</taxon>
        <taxon>Agaricomycetidae</taxon>
        <taxon>Boletales</taxon>
        <taxon>Sclerodermatineae</taxon>
        <taxon>Sclerodermataceae</taxon>
        <taxon>Scleroderma</taxon>
    </lineage>
</organism>
<dbReference type="AlphaFoldDB" id="A0A0C3AGX3"/>
<dbReference type="HOGENOM" id="CLU_148159_0_0_1"/>
<dbReference type="PROSITE" id="PS50006">
    <property type="entry name" value="FHA_DOMAIN"/>
    <property type="match status" value="1"/>
</dbReference>
<dbReference type="EMBL" id="KN822030">
    <property type="protein sequence ID" value="KIM64137.1"/>
    <property type="molecule type" value="Genomic_DNA"/>
</dbReference>
<dbReference type="InterPro" id="IPR008984">
    <property type="entry name" value="SMAD_FHA_dom_sf"/>
</dbReference>
<dbReference type="Pfam" id="PF00498">
    <property type="entry name" value="FHA"/>
    <property type="match status" value="1"/>
</dbReference>
<dbReference type="Proteomes" id="UP000053989">
    <property type="component" value="Unassembled WGS sequence"/>
</dbReference>
<proteinExistence type="predicted"/>
<reference evidence="3" key="2">
    <citation type="submission" date="2015-01" db="EMBL/GenBank/DDBJ databases">
        <title>Evolutionary Origins and Diversification of the Mycorrhizal Mutualists.</title>
        <authorList>
            <consortium name="DOE Joint Genome Institute"/>
            <consortium name="Mycorrhizal Genomics Consortium"/>
            <person name="Kohler A."/>
            <person name="Kuo A."/>
            <person name="Nagy L.G."/>
            <person name="Floudas D."/>
            <person name="Copeland A."/>
            <person name="Barry K.W."/>
            <person name="Cichocki N."/>
            <person name="Veneault-Fourrey C."/>
            <person name="LaButti K."/>
            <person name="Lindquist E.A."/>
            <person name="Lipzen A."/>
            <person name="Lundell T."/>
            <person name="Morin E."/>
            <person name="Murat C."/>
            <person name="Riley R."/>
            <person name="Ohm R."/>
            <person name="Sun H."/>
            <person name="Tunlid A."/>
            <person name="Henrissat B."/>
            <person name="Grigoriev I.V."/>
            <person name="Hibbett D.S."/>
            <person name="Martin F."/>
        </authorList>
    </citation>
    <scope>NUCLEOTIDE SEQUENCE [LARGE SCALE GENOMIC DNA]</scope>
    <source>
        <strain evidence="3">Foug A</strain>
    </source>
</reference>
<evidence type="ECO:0000313" key="2">
    <source>
        <dbReference type="EMBL" id="KIM64137.1"/>
    </source>
</evidence>
<evidence type="ECO:0000259" key="1">
    <source>
        <dbReference type="PROSITE" id="PS50006"/>
    </source>
</evidence>
<gene>
    <name evidence="2" type="ORF">SCLCIDRAFT_8623</name>
</gene>
<dbReference type="OrthoDB" id="687730at2759"/>
<protein>
    <recommendedName>
        <fullName evidence="1">FHA domain-containing protein</fullName>
    </recommendedName>
</protein>
<dbReference type="InParanoid" id="A0A0C3AGX3"/>